<keyword evidence="7" id="KW-0805">Transcription regulation</keyword>
<dbReference type="PROSITE" id="PS50157">
    <property type="entry name" value="ZINC_FINGER_C2H2_2"/>
    <property type="match status" value="1"/>
</dbReference>
<dbReference type="FunFam" id="3.30.160.60:FF:001156">
    <property type="entry name" value="Zinc finger protein 407"/>
    <property type="match status" value="1"/>
</dbReference>
<organism evidence="13 14">
    <name type="scientific">Cochlearius cochlearius</name>
    <name type="common">Boat-billed heron</name>
    <dbReference type="NCBI Taxonomy" id="110676"/>
    <lineage>
        <taxon>Eukaryota</taxon>
        <taxon>Metazoa</taxon>
        <taxon>Chordata</taxon>
        <taxon>Craniata</taxon>
        <taxon>Vertebrata</taxon>
        <taxon>Euteleostomi</taxon>
        <taxon>Archelosauria</taxon>
        <taxon>Archosauria</taxon>
        <taxon>Dinosauria</taxon>
        <taxon>Saurischia</taxon>
        <taxon>Theropoda</taxon>
        <taxon>Coelurosauria</taxon>
        <taxon>Aves</taxon>
        <taxon>Neognathae</taxon>
        <taxon>Neoaves</taxon>
        <taxon>Aequornithes</taxon>
        <taxon>Pelecaniformes</taxon>
        <taxon>Ardeidae</taxon>
        <taxon>Cochlearius</taxon>
    </lineage>
</organism>
<gene>
    <name evidence="13" type="primary">Zo26</name>
    <name evidence="13" type="ORF">COCCOC_R15580</name>
</gene>
<dbReference type="InterPro" id="IPR036236">
    <property type="entry name" value="Znf_C2H2_sf"/>
</dbReference>
<dbReference type="PANTHER" id="PTHR23226:SF403">
    <property type="entry name" value="ZINC FINGER PROTEIN 343"/>
    <property type="match status" value="1"/>
</dbReference>
<feature type="non-terminal residue" evidence="13">
    <location>
        <position position="113"/>
    </location>
</feature>
<keyword evidence="6" id="KW-0862">Zinc</keyword>
<sequence length="113" mass="11526">PAPLGEPAFPCVQCGEGFCQKVTLLRPQHGPATEAAGGCAAAFGHGPHLLGHLGVQPVLGDTTPAAAPAPGAEKPFICNQCGNSFGLWLSLVAHQKSHAGQKPYPCPEHEKGS</sequence>
<dbReference type="AlphaFoldDB" id="A0A7K8Q2P0"/>
<dbReference type="Gene3D" id="3.30.160.60">
    <property type="entry name" value="Classic Zinc Finger"/>
    <property type="match status" value="1"/>
</dbReference>
<dbReference type="InterPro" id="IPR013087">
    <property type="entry name" value="Znf_C2H2_type"/>
</dbReference>
<reference evidence="13 14" key="1">
    <citation type="submission" date="2019-09" db="EMBL/GenBank/DDBJ databases">
        <title>Bird 10,000 Genomes (B10K) Project - Family phase.</title>
        <authorList>
            <person name="Zhang G."/>
        </authorList>
    </citation>
    <scope>NUCLEOTIDE SEQUENCE [LARGE SCALE GENOMIC DNA]</scope>
    <source>
        <strain evidence="13">B10K-CU-031-03</strain>
        <tissue evidence="13">Muscle</tissue>
    </source>
</reference>
<evidence type="ECO:0000256" key="6">
    <source>
        <dbReference type="ARBA" id="ARBA00022833"/>
    </source>
</evidence>
<evidence type="ECO:0000256" key="7">
    <source>
        <dbReference type="ARBA" id="ARBA00023015"/>
    </source>
</evidence>
<keyword evidence="3" id="KW-0479">Metal-binding</keyword>
<evidence type="ECO:0000313" key="13">
    <source>
        <dbReference type="EMBL" id="NXE85935.1"/>
    </source>
</evidence>
<keyword evidence="9" id="KW-0804">Transcription</keyword>
<dbReference type="GO" id="GO:0008270">
    <property type="term" value="F:zinc ion binding"/>
    <property type="evidence" value="ECO:0007669"/>
    <property type="project" value="UniProtKB-KW"/>
</dbReference>
<accession>A0A7K8Q2P0</accession>
<keyword evidence="10" id="KW-0539">Nucleus</keyword>
<keyword evidence="4" id="KW-0677">Repeat</keyword>
<evidence type="ECO:0000256" key="5">
    <source>
        <dbReference type="ARBA" id="ARBA00022771"/>
    </source>
</evidence>
<evidence type="ECO:0000256" key="9">
    <source>
        <dbReference type="ARBA" id="ARBA00023163"/>
    </source>
</evidence>
<evidence type="ECO:0000256" key="3">
    <source>
        <dbReference type="ARBA" id="ARBA00022723"/>
    </source>
</evidence>
<evidence type="ECO:0000313" key="14">
    <source>
        <dbReference type="Proteomes" id="UP000525205"/>
    </source>
</evidence>
<dbReference type="GO" id="GO:0000978">
    <property type="term" value="F:RNA polymerase II cis-regulatory region sequence-specific DNA binding"/>
    <property type="evidence" value="ECO:0007669"/>
    <property type="project" value="TreeGrafter"/>
</dbReference>
<evidence type="ECO:0000256" key="4">
    <source>
        <dbReference type="ARBA" id="ARBA00022737"/>
    </source>
</evidence>
<evidence type="ECO:0000256" key="11">
    <source>
        <dbReference type="PROSITE-ProRule" id="PRU00042"/>
    </source>
</evidence>
<feature type="non-terminal residue" evidence="13">
    <location>
        <position position="1"/>
    </location>
</feature>
<dbReference type="GO" id="GO:0005634">
    <property type="term" value="C:nucleus"/>
    <property type="evidence" value="ECO:0007669"/>
    <property type="project" value="UniProtKB-SubCell"/>
</dbReference>
<comment type="caution">
    <text evidence="13">The sequence shown here is derived from an EMBL/GenBank/DDBJ whole genome shotgun (WGS) entry which is preliminary data.</text>
</comment>
<dbReference type="PANTHER" id="PTHR23226">
    <property type="entry name" value="ZINC FINGER AND SCAN DOMAIN-CONTAINING"/>
    <property type="match status" value="1"/>
</dbReference>
<dbReference type="Proteomes" id="UP000525205">
    <property type="component" value="Unassembled WGS sequence"/>
</dbReference>
<proteinExistence type="inferred from homology"/>
<evidence type="ECO:0000259" key="12">
    <source>
        <dbReference type="PROSITE" id="PS50157"/>
    </source>
</evidence>
<comment type="subcellular location">
    <subcellularLocation>
        <location evidence="1">Nucleus</location>
    </subcellularLocation>
</comment>
<name>A0A7K8Q2P0_COCCO</name>
<protein>
    <submittedName>
        <fullName evidence="13">ZO26 protein</fullName>
    </submittedName>
</protein>
<evidence type="ECO:0000256" key="8">
    <source>
        <dbReference type="ARBA" id="ARBA00023125"/>
    </source>
</evidence>
<evidence type="ECO:0000256" key="10">
    <source>
        <dbReference type="ARBA" id="ARBA00023242"/>
    </source>
</evidence>
<keyword evidence="8" id="KW-0238">DNA-binding</keyword>
<dbReference type="GO" id="GO:0000981">
    <property type="term" value="F:DNA-binding transcription factor activity, RNA polymerase II-specific"/>
    <property type="evidence" value="ECO:0007669"/>
    <property type="project" value="TreeGrafter"/>
</dbReference>
<keyword evidence="5 11" id="KW-0863">Zinc-finger</keyword>
<keyword evidence="14" id="KW-1185">Reference proteome</keyword>
<dbReference type="EMBL" id="VWPP01002206">
    <property type="protein sequence ID" value="NXE85935.1"/>
    <property type="molecule type" value="Genomic_DNA"/>
</dbReference>
<dbReference type="PROSITE" id="PS00028">
    <property type="entry name" value="ZINC_FINGER_C2H2_1"/>
    <property type="match status" value="1"/>
</dbReference>
<evidence type="ECO:0000256" key="2">
    <source>
        <dbReference type="ARBA" id="ARBA00006991"/>
    </source>
</evidence>
<dbReference type="SUPFAM" id="SSF57667">
    <property type="entry name" value="beta-beta-alpha zinc fingers"/>
    <property type="match status" value="1"/>
</dbReference>
<evidence type="ECO:0000256" key="1">
    <source>
        <dbReference type="ARBA" id="ARBA00004123"/>
    </source>
</evidence>
<comment type="similarity">
    <text evidence="2">Belongs to the krueppel C2H2-type zinc-finger protein family.</text>
</comment>
<feature type="domain" description="C2H2-type" evidence="12">
    <location>
        <begin position="76"/>
        <end position="103"/>
    </location>
</feature>